<gene>
    <name evidence="1" type="ORF">M2412_003132</name>
</gene>
<evidence type="ECO:0000313" key="2">
    <source>
        <dbReference type="Proteomes" id="UP001320691"/>
    </source>
</evidence>
<dbReference type="EMBL" id="JANUEK010000008">
    <property type="protein sequence ID" value="MCS4281116.1"/>
    <property type="molecule type" value="Genomic_DNA"/>
</dbReference>
<reference evidence="1" key="1">
    <citation type="submission" date="2022-08" db="EMBL/GenBank/DDBJ databases">
        <title>Genomic analyses of the natural microbiome of Caenorhabditis elegans.</title>
        <authorList>
            <person name="Samuel B."/>
        </authorList>
    </citation>
    <scope>NUCLEOTIDE SEQUENCE</scope>
    <source>
        <strain evidence="1">BIGb0277</strain>
    </source>
</reference>
<dbReference type="Proteomes" id="UP001320691">
    <property type="component" value="Unassembled WGS sequence"/>
</dbReference>
<evidence type="ECO:0000313" key="1">
    <source>
        <dbReference type="EMBL" id="MCS4281116.1"/>
    </source>
</evidence>
<proteinExistence type="predicted"/>
<comment type="caution">
    <text evidence="1">The sequence shown here is derived from an EMBL/GenBank/DDBJ whole genome shotgun (WGS) entry which is preliminary data.</text>
</comment>
<sequence>MSKSVFMQLEMAAGLRASFQHAAAREHRPAAQVLQRLMREYVVRQSCVDVDAEAGAGAFDPVKRPPAPCREWQAALFAPCRLQACRRSIP</sequence>
<accession>A0AAW5PME5</accession>
<protein>
    <submittedName>
        <fullName evidence="1">Uncharacterized protein</fullName>
    </submittedName>
</protein>
<dbReference type="RefSeq" id="WP_259261673.1">
    <property type="nucleotide sequence ID" value="NZ_JANUEK010000008.1"/>
</dbReference>
<organism evidence="1 2">
    <name type="scientific">Stenotrophomonas rhizophila</name>
    <dbReference type="NCBI Taxonomy" id="216778"/>
    <lineage>
        <taxon>Bacteria</taxon>
        <taxon>Pseudomonadati</taxon>
        <taxon>Pseudomonadota</taxon>
        <taxon>Gammaproteobacteria</taxon>
        <taxon>Lysobacterales</taxon>
        <taxon>Lysobacteraceae</taxon>
        <taxon>Stenotrophomonas</taxon>
    </lineage>
</organism>
<dbReference type="AlphaFoldDB" id="A0AAW5PME5"/>
<name>A0AAW5PME5_9GAMM</name>